<evidence type="ECO:0000313" key="1">
    <source>
        <dbReference type="EMBL" id="MFF0455527.1"/>
    </source>
</evidence>
<gene>
    <name evidence="1" type="ORF">ACFYTH_19355</name>
</gene>
<dbReference type="RefSeq" id="WP_387252422.1">
    <property type="nucleotide sequence ID" value="NZ_JBIALX010000007.1"/>
</dbReference>
<dbReference type="Proteomes" id="UP001601521">
    <property type="component" value="Unassembled WGS sequence"/>
</dbReference>
<accession>A0ABW6NM80</accession>
<name>A0ABW6NM80_9NOCA</name>
<dbReference type="EMBL" id="JBIALX010000007">
    <property type="protein sequence ID" value="MFF0455527.1"/>
    <property type="molecule type" value="Genomic_DNA"/>
</dbReference>
<evidence type="ECO:0008006" key="3">
    <source>
        <dbReference type="Google" id="ProtNLM"/>
    </source>
</evidence>
<evidence type="ECO:0000313" key="2">
    <source>
        <dbReference type="Proteomes" id="UP001601521"/>
    </source>
</evidence>
<organism evidence="1 2">
    <name type="scientific">Nocardia africana</name>
    <dbReference type="NCBI Taxonomy" id="134964"/>
    <lineage>
        <taxon>Bacteria</taxon>
        <taxon>Bacillati</taxon>
        <taxon>Actinomycetota</taxon>
        <taxon>Actinomycetes</taxon>
        <taxon>Mycobacteriales</taxon>
        <taxon>Nocardiaceae</taxon>
        <taxon>Nocardia</taxon>
    </lineage>
</organism>
<dbReference type="Gene3D" id="2.60.120.380">
    <property type="match status" value="1"/>
</dbReference>
<comment type="caution">
    <text evidence="1">The sequence shown here is derived from an EMBL/GenBank/DDBJ whole genome shotgun (WGS) entry which is preliminary data.</text>
</comment>
<reference evidence="1 2" key="1">
    <citation type="submission" date="2024-10" db="EMBL/GenBank/DDBJ databases">
        <title>The Natural Products Discovery Center: Release of the First 8490 Sequenced Strains for Exploring Actinobacteria Biosynthetic Diversity.</title>
        <authorList>
            <person name="Kalkreuter E."/>
            <person name="Kautsar S.A."/>
            <person name="Yang D."/>
            <person name="Bader C.D."/>
            <person name="Teijaro C.N."/>
            <person name="Fluegel L."/>
            <person name="Davis C.M."/>
            <person name="Simpson J.R."/>
            <person name="Lauterbach L."/>
            <person name="Steele A.D."/>
            <person name="Gui C."/>
            <person name="Meng S."/>
            <person name="Li G."/>
            <person name="Viehrig K."/>
            <person name="Ye F."/>
            <person name="Su P."/>
            <person name="Kiefer A.F."/>
            <person name="Nichols A."/>
            <person name="Cepeda A.J."/>
            <person name="Yan W."/>
            <person name="Fan B."/>
            <person name="Jiang Y."/>
            <person name="Adhikari A."/>
            <person name="Zheng C.-J."/>
            <person name="Schuster L."/>
            <person name="Cowan T.M."/>
            <person name="Smanski M.J."/>
            <person name="Chevrette M.G."/>
            <person name="De Carvalho L.P.S."/>
            <person name="Shen B."/>
        </authorList>
    </citation>
    <scope>NUCLEOTIDE SEQUENCE [LARGE SCALE GENOMIC DNA]</scope>
    <source>
        <strain evidence="1 2">NPDC004550</strain>
    </source>
</reference>
<sequence>MYASRVLRLFVRAVPAVLVTLIAAVTFVVAGGVASAQPSPRLPSLDSGGVTRLTIEPGQNSTGGSGNVVDNKVVGYSIASANGQKLIVDITSQNGAAHVNVAPLVGPMAASDVSHAEIVGNGFDYQITVFSADGSPSDYTLTVTAA</sequence>
<keyword evidence="2" id="KW-1185">Reference proteome</keyword>
<protein>
    <recommendedName>
        <fullName evidence="3">Cadherin-like beta sandwich domain</fullName>
    </recommendedName>
</protein>
<proteinExistence type="predicted"/>